<dbReference type="RefSeq" id="WP_188908927.1">
    <property type="nucleotide sequence ID" value="NZ_BMMF01000001.1"/>
</dbReference>
<dbReference type="CDD" id="cd16841">
    <property type="entry name" value="RraA_family"/>
    <property type="match status" value="1"/>
</dbReference>
<dbReference type="AlphaFoldDB" id="A0A917Q4G4"/>
<dbReference type="SUPFAM" id="SSF89562">
    <property type="entry name" value="RraA-like"/>
    <property type="match status" value="1"/>
</dbReference>
<evidence type="ECO:0000313" key="6">
    <source>
        <dbReference type="EMBL" id="GGK20423.1"/>
    </source>
</evidence>
<comment type="cofactor">
    <cofactor evidence="5">
        <name>Mg(2+)</name>
        <dbReference type="ChEBI" id="CHEBI:18420"/>
    </cofactor>
</comment>
<evidence type="ECO:0000256" key="4">
    <source>
        <dbReference type="ARBA" id="ARBA00030169"/>
    </source>
</evidence>
<keyword evidence="7" id="KW-1185">Reference proteome</keyword>
<dbReference type="PANTHER" id="PTHR33254">
    <property type="entry name" value="4-HYDROXY-4-METHYL-2-OXOGLUTARATE ALDOLASE 3-RELATED"/>
    <property type="match status" value="1"/>
</dbReference>
<dbReference type="InterPro" id="IPR005493">
    <property type="entry name" value="RraA/RraA-like"/>
</dbReference>
<reference evidence="6 7" key="1">
    <citation type="journal article" date="2014" name="Int. J. Syst. Evol. Microbiol.">
        <title>Complete genome sequence of Corynebacterium casei LMG S-19264T (=DSM 44701T), isolated from a smear-ripened cheese.</title>
        <authorList>
            <consortium name="US DOE Joint Genome Institute (JGI-PGF)"/>
            <person name="Walter F."/>
            <person name="Albersmeier A."/>
            <person name="Kalinowski J."/>
            <person name="Ruckert C."/>
        </authorList>
    </citation>
    <scope>NUCLEOTIDE SEQUENCE [LARGE SCALE GENOMIC DNA]</scope>
    <source>
        <strain evidence="6 7">CGMCC 1.9161</strain>
    </source>
</reference>
<evidence type="ECO:0000256" key="3">
    <source>
        <dbReference type="ARBA" id="ARBA00029596"/>
    </source>
</evidence>
<accession>A0A917Q4G4</accession>
<feature type="binding site" evidence="5">
    <location>
        <begin position="93"/>
        <end position="96"/>
    </location>
    <ligand>
        <name>substrate</name>
    </ligand>
</feature>
<dbReference type="Gene3D" id="3.50.30.40">
    <property type="entry name" value="Ribonuclease E inhibitor RraA/RraA-like"/>
    <property type="match status" value="1"/>
</dbReference>
<gene>
    <name evidence="6" type="ORF">GCM10011322_03860</name>
</gene>
<proteinExistence type="predicted"/>
<feature type="binding site" evidence="5">
    <location>
        <position position="116"/>
    </location>
    <ligand>
        <name>Mg(2+)</name>
        <dbReference type="ChEBI" id="CHEBI:18420"/>
    </ligand>
</feature>
<organism evidence="6 7">
    <name type="scientific">Salinarimonas ramus</name>
    <dbReference type="NCBI Taxonomy" id="690164"/>
    <lineage>
        <taxon>Bacteria</taxon>
        <taxon>Pseudomonadati</taxon>
        <taxon>Pseudomonadota</taxon>
        <taxon>Alphaproteobacteria</taxon>
        <taxon>Hyphomicrobiales</taxon>
        <taxon>Salinarimonadaceae</taxon>
        <taxon>Salinarimonas</taxon>
    </lineage>
</organism>
<evidence type="ECO:0000256" key="1">
    <source>
        <dbReference type="ARBA" id="ARBA00001968"/>
    </source>
</evidence>
<comment type="cofactor">
    <cofactor evidence="1">
        <name>a divalent metal cation</name>
        <dbReference type="ChEBI" id="CHEBI:60240"/>
    </cofactor>
</comment>
<dbReference type="PANTHER" id="PTHR33254:SF4">
    <property type="entry name" value="4-HYDROXY-4-METHYL-2-OXOGLUTARATE ALDOLASE 3-RELATED"/>
    <property type="match status" value="1"/>
</dbReference>
<protein>
    <recommendedName>
        <fullName evidence="2">Putative 4-hydroxy-4-methyl-2-oxoglutarate aldolase</fullName>
    </recommendedName>
    <alternativeName>
        <fullName evidence="3">Regulator of ribonuclease activity homolog</fullName>
    </alternativeName>
    <alternativeName>
        <fullName evidence="4">RraA-like protein</fullName>
    </alternativeName>
</protein>
<dbReference type="Pfam" id="PF03737">
    <property type="entry name" value="RraA-like"/>
    <property type="match status" value="1"/>
</dbReference>
<comment type="caution">
    <text evidence="6">The sequence shown here is derived from an EMBL/GenBank/DDBJ whole genome shotgun (WGS) entry which is preliminary data.</text>
</comment>
<dbReference type="InterPro" id="IPR036704">
    <property type="entry name" value="RraA/RraA-like_sf"/>
</dbReference>
<evidence type="ECO:0000256" key="5">
    <source>
        <dbReference type="PIRSR" id="PIRSR605493-1"/>
    </source>
</evidence>
<feature type="binding site" evidence="5">
    <location>
        <position position="115"/>
    </location>
    <ligand>
        <name>substrate</name>
    </ligand>
</feature>
<evidence type="ECO:0000313" key="7">
    <source>
        <dbReference type="Proteomes" id="UP000600449"/>
    </source>
</evidence>
<dbReference type="Proteomes" id="UP000600449">
    <property type="component" value="Unassembled WGS sequence"/>
</dbReference>
<name>A0A917Q4G4_9HYPH</name>
<keyword evidence="5" id="KW-0460">Magnesium</keyword>
<sequence length="222" mass="23911">MTEDRLTTDELARLRALSTSTLGDALDKLGLPGAVEGLTPIDREARIAGHAYTLMYMPVGTKGGNVGDYIDDIGAGDVVVIDNRGRTDCTVWGNILTEVARMRGVAGTVIDGVNRDLPESLALEYPIWSRRSHMRTGKDRVVLEATNVPVCLGTVRVEPGDVVCADGNGVVVLPLSRAREVLAVSEEIDAKEEAILRDVRAGKPLVEARRAHGYHALQTRTS</sequence>
<evidence type="ECO:0000256" key="2">
    <source>
        <dbReference type="ARBA" id="ARBA00016549"/>
    </source>
</evidence>
<dbReference type="GO" id="GO:0046872">
    <property type="term" value="F:metal ion binding"/>
    <property type="evidence" value="ECO:0007669"/>
    <property type="project" value="UniProtKB-KW"/>
</dbReference>
<keyword evidence="5" id="KW-0479">Metal-binding</keyword>
<dbReference type="EMBL" id="BMMF01000001">
    <property type="protein sequence ID" value="GGK20423.1"/>
    <property type="molecule type" value="Genomic_DNA"/>
</dbReference>